<dbReference type="InterPro" id="IPR050679">
    <property type="entry name" value="Bact_HTH_transcr_reg"/>
</dbReference>
<dbReference type="SMART" id="SM00345">
    <property type="entry name" value="HTH_GNTR"/>
    <property type="match status" value="1"/>
</dbReference>
<dbReference type="PATRIC" id="fig|1029756.8.peg.1219"/>
<dbReference type="HOGENOM" id="CLU_063236_3_1_5"/>
<evidence type="ECO:0000313" key="5">
    <source>
        <dbReference type="EMBL" id="AHB50001.1"/>
    </source>
</evidence>
<keyword evidence="2" id="KW-0238">DNA-binding</keyword>
<dbReference type="InterPro" id="IPR028978">
    <property type="entry name" value="Chorismate_lyase_/UTRA_dom_sf"/>
</dbReference>
<gene>
    <name evidence="5" type="ORF">W911_05805</name>
</gene>
<dbReference type="EMBL" id="CP006912">
    <property type="protein sequence ID" value="AHB50001.1"/>
    <property type="molecule type" value="Genomic_DNA"/>
</dbReference>
<dbReference type="Proteomes" id="UP000018542">
    <property type="component" value="Chromosome"/>
</dbReference>
<dbReference type="Gene3D" id="3.40.1410.10">
    <property type="entry name" value="Chorismate lyase-like"/>
    <property type="match status" value="1"/>
</dbReference>
<keyword evidence="1" id="KW-0805">Transcription regulation</keyword>
<dbReference type="InterPro" id="IPR036388">
    <property type="entry name" value="WH-like_DNA-bd_sf"/>
</dbReference>
<dbReference type="GO" id="GO:0003677">
    <property type="term" value="F:DNA binding"/>
    <property type="evidence" value="ECO:0007669"/>
    <property type="project" value="UniProtKB-KW"/>
</dbReference>
<dbReference type="SUPFAM" id="SSF64288">
    <property type="entry name" value="Chorismate lyase-like"/>
    <property type="match status" value="1"/>
</dbReference>
<organism evidence="5 6">
    <name type="scientific">Hyphomicrobium nitrativorans NL23</name>
    <dbReference type="NCBI Taxonomy" id="1029756"/>
    <lineage>
        <taxon>Bacteria</taxon>
        <taxon>Pseudomonadati</taxon>
        <taxon>Pseudomonadota</taxon>
        <taxon>Alphaproteobacteria</taxon>
        <taxon>Hyphomicrobiales</taxon>
        <taxon>Hyphomicrobiaceae</taxon>
        <taxon>Hyphomicrobium</taxon>
    </lineage>
</organism>
<feature type="domain" description="HTH gntR-type" evidence="4">
    <location>
        <begin position="1"/>
        <end position="65"/>
    </location>
</feature>
<dbReference type="PANTHER" id="PTHR44846">
    <property type="entry name" value="MANNOSYL-D-GLYCERATE TRANSPORT/METABOLISM SYSTEM REPRESSOR MNGR-RELATED"/>
    <property type="match status" value="1"/>
</dbReference>
<dbReference type="SUPFAM" id="SSF46785">
    <property type="entry name" value="Winged helix' DNA-binding domain"/>
    <property type="match status" value="1"/>
</dbReference>
<keyword evidence="6" id="KW-1185">Reference proteome</keyword>
<dbReference type="InterPro" id="IPR000524">
    <property type="entry name" value="Tscrpt_reg_HTH_GntR"/>
</dbReference>
<proteinExistence type="predicted"/>
<dbReference type="InterPro" id="IPR036390">
    <property type="entry name" value="WH_DNA-bd_sf"/>
</dbReference>
<dbReference type="CDD" id="cd07377">
    <property type="entry name" value="WHTH_GntR"/>
    <property type="match status" value="1"/>
</dbReference>
<dbReference type="GO" id="GO:0045892">
    <property type="term" value="P:negative regulation of DNA-templated transcription"/>
    <property type="evidence" value="ECO:0007669"/>
    <property type="project" value="TreeGrafter"/>
</dbReference>
<dbReference type="InterPro" id="IPR011663">
    <property type="entry name" value="UTRA"/>
</dbReference>
<dbReference type="Pfam" id="PF07702">
    <property type="entry name" value="UTRA"/>
    <property type="match status" value="1"/>
</dbReference>
<dbReference type="AlphaFoldDB" id="V5SGK7"/>
<accession>V5SGK7</accession>
<dbReference type="KEGG" id="hni:W911_05805"/>
<evidence type="ECO:0000313" key="6">
    <source>
        <dbReference type="Proteomes" id="UP000018542"/>
    </source>
</evidence>
<name>V5SGK7_9HYPH</name>
<reference evidence="5 6" key="1">
    <citation type="journal article" date="2014" name="Genome Announc.">
        <title>Complete Genome Sequence of Hyphomicrobium nitrativorans Strain NL23, a Denitrifying Bacterium Isolated from Biofilm of a Methanol-Fed Denitrification System Treating Seawater at the Montreal Biodome.</title>
        <authorList>
            <person name="Martineau C."/>
            <person name="Villeneuve C."/>
            <person name="Mauffrey F."/>
            <person name="Villemur R."/>
        </authorList>
    </citation>
    <scope>NUCLEOTIDE SEQUENCE [LARGE SCALE GENOMIC DNA]</scope>
    <source>
        <strain evidence="5">NL23</strain>
    </source>
</reference>
<sequence>MQVRDVLVQRIVVGHWKPGSTLPNETQLAQQLGISIGTVRKALDLMEDERIVTRRQGRGTFVNDYAAETTFPFSSFHNFEGQRVVGQKRARRISRVEAGPDEAARLGVRRGDELIRVERVREHKNQAFMAETCLLPAKFFGRLPEDFGSYRLSALAQLNSILLGHADERVDIALADAEDAEALGVAEKTPLLRLDRVIFSDHDDVLEWRVARCFMRSECYLVRYS</sequence>
<evidence type="ECO:0000256" key="1">
    <source>
        <dbReference type="ARBA" id="ARBA00023015"/>
    </source>
</evidence>
<evidence type="ECO:0000259" key="4">
    <source>
        <dbReference type="PROSITE" id="PS50949"/>
    </source>
</evidence>
<dbReference type="PANTHER" id="PTHR44846:SF1">
    <property type="entry name" value="MANNOSYL-D-GLYCERATE TRANSPORT_METABOLISM SYSTEM REPRESSOR MNGR-RELATED"/>
    <property type="match status" value="1"/>
</dbReference>
<evidence type="ECO:0000256" key="2">
    <source>
        <dbReference type="ARBA" id="ARBA00023125"/>
    </source>
</evidence>
<dbReference type="Gene3D" id="1.10.10.10">
    <property type="entry name" value="Winged helix-like DNA-binding domain superfamily/Winged helix DNA-binding domain"/>
    <property type="match status" value="1"/>
</dbReference>
<dbReference type="SMART" id="SM00866">
    <property type="entry name" value="UTRA"/>
    <property type="match status" value="1"/>
</dbReference>
<dbReference type="GO" id="GO:0003700">
    <property type="term" value="F:DNA-binding transcription factor activity"/>
    <property type="evidence" value="ECO:0007669"/>
    <property type="project" value="InterPro"/>
</dbReference>
<dbReference type="PROSITE" id="PS50949">
    <property type="entry name" value="HTH_GNTR"/>
    <property type="match status" value="1"/>
</dbReference>
<dbReference type="Pfam" id="PF00392">
    <property type="entry name" value="GntR"/>
    <property type="match status" value="1"/>
</dbReference>
<keyword evidence="3" id="KW-0804">Transcription</keyword>
<evidence type="ECO:0000256" key="3">
    <source>
        <dbReference type="ARBA" id="ARBA00023163"/>
    </source>
</evidence>
<dbReference type="STRING" id="1029756.W911_05805"/>
<protein>
    <recommendedName>
        <fullName evidence="4">HTH gntR-type domain-containing protein</fullName>
    </recommendedName>
</protein>